<reference evidence="2 3" key="1">
    <citation type="submission" date="2014-06" db="EMBL/GenBank/DDBJ databases">
        <title>Draft genome sequence of Bacillus manliponensis JCM 15802 (MCCC 1A00708).</title>
        <authorList>
            <person name="Lai Q."/>
            <person name="Liu Y."/>
            <person name="Shao Z."/>
        </authorList>
    </citation>
    <scope>NUCLEOTIDE SEQUENCE [LARGE SCALE GENOMIC DNA]</scope>
    <source>
        <strain evidence="2 3">JCM 15802</strain>
    </source>
</reference>
<feature type="transmembrane region" description="Helical" evidence="1">
    <location>
        <begin position="15"/>
        <end position="33"/>
    </location>
</feature>
<dbReference type="EMBL" id="JOTN01000008">
    <property type="protein sequence ID" value="KEK19347.1"/>
    <property type="molecule type" value="Genomic_DNA"/>
</dbReference>
<name>A0A073JYS0_9BACI</name>
<keyword evidence="1" id="KW-1133">Transmembrane helix</keyword>
<accession>A0A073JYS0</accession>
<evidence type="ECO:0000313" key="3">
    <source>
        <dbReference type="Proteomes" id="UP000027822"/>
    </source>
</evidence>
<protein>
    <submittedName>
        <fullName evidence="2">Uncharacterized protein</fullName>
    </submittedName>
</protein>
<dbReference type="Proteomes" id="UP000027822">
    <property type="component" value="Unassembled WGS sequence"/>
</dbReference>
<evidence type="ECO:0000256" key="1">
    <source>
        <dbReference type="SAM" id="Phobius"/>
    </source>
</evidence>
<dbReference type="AlphaFoldDB" id="A0A073JYS0"/>
<keyword evidence="1" id="KW-0812">Transmembrane</keyword>
<evidence type="ECO:0000313" key="2">
    <source>
        <dbReference type="EMBL" id="KEK19347.1"/>
    </source>
</evidence>
<gene>
    <name evidence="2" type="ORF">BAMA_23545</name>
</gene>
<comment type="caution">
    <text evidence="2">The sequence shown here is derived from an EMBL/GenBank/DDBJ whole genome shotgun (WGS) entry which is preliminary data.</text>
</comment>
<keyword evidence="3" id="KW-1185">Reference proteome</keyword>
<keyword evidence="1" id="KW-0472">Membrane</keyword>
<organism evidence="2 3">
    <name type="scientific">Bacillus manliponensis</name>
    <dbReference type="NCBI Taxonomy" id="574376"/>
    <lineage>
        <taxon>Bacteria</taxon>
        <taxon>Bacillati</taxon>
        <taxon>Bacillota</taxon>
        <taxon>Bacilli</taxon>
        <taxon>Bacillales</taxon>
        <taxon>Bacillaceae</taxon>
        <taxon>Bacillus</taxon>
        <taxon>Bacillus cereus group</taxon>
    </lineage>
</organism>
<sequence>MGIDKHHARNAKGSFFIFMIILLIGMSMVLYEYSQTSSYKWREDYISILNIFMLAVMFLIVSIIERSRAKKMEQIQTKVKLHELLDQRRFVVRKEMGMLTQITYFAMDGNVMGMLKERYGSPVQKLWKMLVSFFIKGWNSQQFVLYDGGQNELLNIKKQAGLNLCYKFYNENEEYIGCFKQTWEIKKIEWLSLSSINEEIGRITGDLSANIQTGKWRDGSYIDVKEDAIPLDAVEYFSASGGSLVNLVVMEECKEKRAMYYAIAAILTFQK</sequence>
<proteinExistence type="predicted"/>
<feature type="transmembrane region" description="Helical" evidence="1">
    <location>
        <begin position="45"/>
        <end position="64"/>
    </location>
</feature>